<feature type="domain" description="Laminin G" evidence="3">
    <location>
        <begin position="264"/>
        <end position="361"/>
    </location>
</feature>
<dbReference type="InterPro" id="IPR050372">
    <property type="entry name" value="Neurexin-related_CASP"/>
</dbReference>
<comment type="caution">
    <text evidence="1">Lacks conserved residue(s) required for the propagation of feature annotation.</text>
</comment>
<proteinExistence type="predicted"/>
<reference evidence="4" key="1">
    <citation type="journal article" date="2014" name="Nat. Commun.">
        <title>The rainbow trout genome provides novel insights into evolution after whole-genome duplication in vertebrates.</title>
        <authorList>
            <person name="Berthelot C."/>
            <person name="Brunet F."/>
            <person name="Chalopin D."/>
            <person name="Juanchich A."/>
            <person name="Bernard M."/>
            <person name="Noel B."/>
            <person name="Bento P."/>
            <person name="Da Silva C."/>
            <person name="Labadie K."/>
            <person name="Alberti A."/>
            <person name="Aury J.M."/>
            <person name="Louis A."/>
            <person name="Dehais P."/>
            <person name="Bardou P."/>
            <person name="Montfort J."/>
            <person name="Klopp C."/>
            <person name="Cabau C."/>
            <person name="Gaspin C."/>
            <person name="Thorgaard G.H."/>
            <person name="Boussaha M."/>
            <person name="Quillet E."/>
            <person name="Guyomard R."/>
            <person name="Galiana D."/>
            <person name="Bobe J."/>
            <person name="Volff J.N."/>
            <person name="Genet C."/>
            <person name="Wincker P."/>
            <person name="Jaillon O."/>
            <person name="Roest Crollius H."/>
            <person name="Guiguen Y."/>
        </authorList>
    </citation>
    <scope>NUCLEOTIDE SEQUENCE [LARGE SCALE GENOMIC DNA]</scope>
</reference>
<evidence type="ECO:0000256" key="2">
    <source>
        <dbReference type="SAM" id="MobiDB-lite"/>
    </source>
</evidence>
<dbReference type="Pfam" id="PF00054">
    <property type="entry name" value="Laminin_G_1"/>
    <property type="match status" value="2"/>
</dbReference>
<reference evidence="4" key="2">
    <citation type="submission" date="2014-03" db="EMBL/GenBank/DDBJ databases">
        <authorList>
            <person name="Genoscope - CEA"/>
        </authorList>
    </citation>
    <scope>NUCLEOTIDE SEQUENCE</scope>
</reference>
<dbReference type="Gene3D" id="2.60.120.200">
    <property type="match status" value="2"/>
</dbReference>
<dbReference type="Proteomes" id="UP000193380">
    <property type="component" value="Unassembled WGS sequence"/>
</dbReference>
<name>A0A060WRH0_ONCMY</name>
<protein>
    <recommendedName>
        <fullName evidence="3">Laminin G domain-containing protein</fullName>
    </recommendedName>
</protein>
<dbReference type="STRING" id="8022.A0A060WRH0"/>
<dbReference type="PaxDb" id="8022-A0A060WRH0"/>
<feature type="disulfide bond" evidence="1">
    <location>
        <begin position="179"/>
        <end position="206"/>
    </location>
</feature>
<dbReference type="CDD" id="cd00110">
    <property type="entry name" value="LamG"/>
    <property type="match status" value="2"/>
</dbReference>
<feature type="compositionally biased region" description="Pro residues" evidence="2">
    <location>
        <begin position="228"/>
        <end position="240"/>
    </location>
</feature>
<feature type="region of interest" description="Disordered" evidence="2">
    <location>
        <begin position="218"/>
        <end position="246"/>
    </location>
</feature>
<organism evidence="4 5">
    <name type="scientific">Oncorhynchus mykiss</name>
    <name type="common">Rainbow trout</name>
    <name type="synonym">Salmo gairdneri</name>
    <dbReference type="NCBI Taxonomy" id="8022"/>
    <lineage>
        <taxon>Eukaryota</taxon>
        <taxon>Metazoa</taxon>
        <taxon>Chordata</taxon>
        <taxon>Craniata</taxon>
        <taxon>Vertebrata</taxon>
        <taxon>Euteleostomi</taxon>
        <taxon>Actinopterygii</taxon>
        <taxon>Neopterygii</taxon>
        <taxon>Teleostei</taxon>
        <taxon>Protacanthopterygii</taxon>
        <taxon>Salmoniformes</taxon>
        <taxon>Salmonidae</taxon>
        <taxon>Salmoninae</taxon>
        <taxon>Oncorhynchus</taxon>
    </lineage>
</organism>
<evidence type="ECO:0000313" key="4">
    <source>
        <dbReference type="EMBL" id="CDQ67200.1"/>
    </source>
</evidence>
<evidence type="ECO:0000256" key="1">
    <source>
        <dbReference type="PROSITE-ProRule" id="PRU00122"/>
    </source>
</evidence>
<evidence type="ECO:0000259" key="3">
    <source>
        <dbReference type="PROSITE" id="PS50025"/>
    </source>
</evidence>
<keyword evidence="1" id="KW-1015">Disulfide bond</keyword>
<dbReference type="PANTHER" id="PTHR15036:SF81">
    <property type="entry name" value="LAMININ SUBUNIT ALPHA-1"/>
    <property type="match status" value="1"/>
</dbReference>
<accession>A0A060WRH0</accession>
<gene>
    <name evidence="4" type="ORF">GSONMT00046320001</name>
</gene>
<dbReference type="EMBL" id="FR904576">
    <property type="protein sequence ID" value="CDQ67200.1"/>
    <property type="molecule type" value="Genomic_DNA"/>
</dbReference>
<dbReference type="PROSITE" id="PS50025">
    <property type="entry name" value="LAM_G_DOMAIN"/>
    <property type="match status" value="2"/>
</dbReference>
<dbReference type="AlphaFoldDB" id="A0A060WRH0"/>
<evidence type="ECO:0000313" key="5">
    <source>
        <dbReference type="Proteomes" id="UP000193380"/>
    </source>
</evidence>
<dbReference type="SMART" id="SM00282">
    <property type="entry name" value="LamG"/>
    <property type="match status" value="2"/>
</dbReference>
<sequence>MSISVKGKMPSITCVCVCVFQPIRSVSVLREGYVELPSVSLDPQGELLASFSTRNDTGIILAGFSKASTRKSRQARQPFLAVMLISGGLEVHVNMAEGGSVHKVVVKSRSGSFSDGQEHSVILQRNRKMLVVLVDEDHQEMVRLSSEKASLTLTSLYMGGVPPGEGAGLLRTTSSFYGCIRNLALDSKLLDLSAAVRYHNVDMDSCLLEERPKRVLLPDDTDLDAEPTPDPARTPSPPPGQLSALTPGTLTCASMDNTSSIPEAQQFGISRHSHMVLSINPNTVRRSFSLELSVRTYTQSGLIYYMAHANQMDYATLQLLGGHLFFTCDKGSGPATATFPVPVNDGQWHTVSDYTLLGQER</sequence>
<dbReference type="SUPFAM" id="SSF49899">
    <property type="entry name" value="Concanavalin A-like lectins/glucanases"/>
    <property type="match status" value="2"/>
</dbReference>
<dbReference type="InterPro" id="IPR001791">
    <property type="entry name" value="Laminin_G"/>
</dbReference>
<dbReference type="PANTHER" id="PTHR15036">
    <property type="entry name" value="PIKACHURIN-LIKE PROTEIN"/>
    <property type="match status" value="1"/>
</dbReference>
<dbReference type="InterPro" id="IPR013320">
    <property type="entry name" value="ConA-like_dom_sf"/>
</dbReference>
<feature type="domain" description="Laminin G" evidence="3">
    <location>
        <begin position="23"/>
        <end position="206"/>
    </location>
</feature>